<feature type="region of interest" description="Disordered" evidence="7">
    <location>
        <begin position="1143"/>
        <end position="1171"/>
    </location>
</feature>
<feature type="DNA-binding region" description="Homeobox" evidence="5">
    <location>
        <begin position="1257"/>
        <end position="1316"/>
    </location>
</feature>
<dbReference type="PROSITE" id="PS00028">
    <property type="entry name" value="ZINC_FINGER_C2H2_1"/>
    <property type="match status" value="1"/>
</dbReference>
<evidence type="ECO:0000256" key="6">
    <source>
        <dbReference type="RuleBase" id="RU000682"/>
    </source>
</evidence>
<sequence>MTNLSVDCNSEDTLSTEKFVAKLTESSPYPFACQVCFAFTTDKLDILLKHAERIRIPLNQNHMTPFITTHSGGFWLCRLCSYKSPLKANFQLHCKTEKHSQRLSLLLHVCEGGPANQLRVFGLNFSDHRGGTGAQSHLELIRLFENGQVQRQNSVHSTSNVQLLCLACDVSTTSVHKFRIHCQCSRHLRAVALFSWLVSTRSFLWNKLATWSLTYMDKLQESAAVEDSDHKIRHVSVSGKFNETLRKLSHMLTQVHVEYRCFSGCSNEAGQEYEDTLQFKTMAKALSHWHSLEHQQRIMRQSTQWIDTSECHSNVQACREGIEVIWVLDEFKGSVHQWTNLIAQMFDSVAMKQPQVSSRSSQSTSESPCTVNNYFPLMNGMYLPEKAQQKAAEFTEIQNQTMSAIYLPEENHPEVSTSVPSGTIISSQSPIQPMKMAQGSLSTEPRNGLLTDESMLSPDSNTILRAQAKVVQQTELQVAITDNANGGHEVKAIRRFPWSSKLLDRPKSTDGSTWWQLRVLQLGSSHLDSTMDLSVGIRRARSLDSVLQCSEKSLDEGRSYSPPPNPTGFQALCQKPMIPRIHSGDETVVRSPNLTDTDMSSRIETTGQLNENQLLNTPLIPPFWTNCGSLEPVKDLNVCCQFCSEDIPSSRLLIHMAMHFIQLTHKAPNNKEENPVQLSESVDRSILEMYQRFSLKAQFRQLVLKYATNYLNSGLQMSILERIDTTADVLFLLALELLAQKALNNQQLYDLINSSYFALTRVRQDQSSSTKTCELCTLKFLTDETCALHMRISHVHNSVTEEEQIQQSQLLMQLLMHVFEKMFAHDCLLEKLLHTTQSSPINNESLQGSLGLPSDIFSPPRSPLLASSNKKLPPAYNSQYNDGLAHRLSITDAESPDNLFQIIPPRLLPLDQYPISSQLAPVTDQTSFHHLAFMMSAGMHFPGIENKTLQNGEFNTRRSKNIPDCLFPSCIPSKSEATSLQQQQQPSHQRRSRTRLSEPQLVILRSYFDINNSPSEEKIAEICAKTGLQAKVVKHWFRNTLFKERQRNKDNPYNFSVPPSTSLNLEEYEKTGRIEVRPASVDSDLKRQTDHASFFYNVLGKQERLQADYKSPITFPTRRESGGIKRSLNDRVSLDFVRDGQIRAQSDASSEAASLRTSDTESSSIGGFSVTPPAKRLHLGCASDPTNHRLQSGNCSPFNVVTTSPRECERLPPSLDVYATEQQKFSSSVLQTRPQYPSLSVTSPSTSNTAMAGNIGTRRNRTSITVLQSRCMHAIYTHHKTPSVHECDRLGATIGLSRRVVQVWFQNQRAKEKKMARVSSTYGAGAGANAIQLRNGGADVVTHVEPTFCHLCCMPIRTELVDPHTGLSSHSDYTSSGSSLSLQTHPNALASHASFVDHLFSPSHLKKMISWCSVEISSGQT</sequence>
<dbReference type="GO" id="GO:0000978">
    <property type="term" value="F:RNA polymerase II cis-regulatory region sequence-specific DNA binding"/>
    <property type="evidence" value="ECO:0007669"/>
    <property type="project" value="TreeGrafter"/>
</dbReference>
<dbReference type="SMART" id="SM00355">
    <property type="entry name" value="ZnF_C2H2"/>
    <property type="match status" value="4"/>
</dbReference>
<dbReference type="CDD" id="cd00086">
    <property type="entry name" value="homeodomain"/>
    <property type="match status" value="2"/>
</dbReference>
<comment type="subcellular location">
    <subcellularLocation>
        <location evidence="1 5 6">Nucleus</location>
    </subcellularLocation>
</comment>
<dbReference type="Gene3D" id="1.10.10.60">
    <property type="entry name" value="Homeodomain-like"/>
    <property type="match status" value="2"/>
</dbReference>
<evidence type="ECO:0000313" key="9">
    <source>
        <dbReference type="EMBL" id="GAA50740.1"/>
    </source>
</evidence>
<dbReference type="SUPFAM" id="SSF46689">
    <property type="entry name" value="Homeodomain-like"/>
    <property type="match status" value="2"/>
</dbReference>
<feature type="DNA-binding region" description="Homeobox" evidence="5">
    <location>
        <begin position="989"/>
        <end position="1048"/>
    </location>
</feature>
<feature type="region of interest" description="Disordered" evidence="7">
    <location>
        <begin position="976"/>
        <end position="995"/>
    </location>
</feature>
<keyword evidence="5 6" id="KW-0371">Homeobox</keyword>
<keyword evidence="5 6" id="KW-0539">Nucleus</keyword>
<dbReference type="Proteomes" id="UP000008909">
    <property type="component" value="Unassembled WGS sequence"/>
</dbReference>
<evidence type="ECO:0000256" key="2">
    <source>
        <dbReference type="ARBA" id="ARBA00022723"/>
    </source>
</evidence>
<dbReference type="InterPro" id="IPR013087">
    <property type="entry name" value="Znf_C2H2_type"/>
</dbReference>
<dbReference type="InterPro" id="IPR009057">
    <property type="entry name" value="Homeodomain-like_sf"/>
</dbReference>
<evidence type="ECO:0000256" key="1">
    <source>
        <dbReference type="ARBA" id="ARBA00004123"/>
    </source>
</evidence>
<keyword evidence="4" id="KW-0862">Zinc</keyword>
<keyword evidence="10" id="KW-1185">Reference proteome</keyword>
<evidence type="ECO:0000259" key="8">
    <source>
        <dbReference type="PROSITE" id="PS50071"/>
    </source>
</evidence>
<dbReference type="InterPro" id="IPR051968">
    <property type="entry name" value="ZnFinger_Homeobox_TR"/>
</dbReference>
<keyword evidence="5 6" id="KW-0238">DNA-binding</keyword>
<feature type="region of interest" description="Disordered" evidence="7">
    <location>
        <begin position="1229"/>
        <end position="1253"/>
    </location>
</feature>
<feature type="compositionally biased region" description="Polar residues" evidence="7">
    <location>
        <begin position="1229"/>
        <end position="1251"/>
    </location>
</feature>
<dbReference type="GO" id="GO:0000981">
    <property type="term" value="F:DNA-binding transcription factor activity, RNA polymerase II-specific"/>
    <property type="evidence" value="ECO:0007669"/>
    <property type="project" value="TreeGrafter"/>
</dbReference>
<feature type="domain" description="Homeobox" evidence="8">
    <location>
        <begin position="1255"/>
        <end position="1315"/>
    </location>
</feature>
<name>G7YCQ6_CLOSI</name>
<organism evidence="9 10">
    <name type="scientific">Clonorchis sinensis</name>
    <name type="common">Chinese liver fluke</name>
    <dbReference type="NCBI Taxonomy" id="79923"/>
    <lineage>
        <taxon>Eukaryota</taxon>
        <taxon>Metazoa</taxon>
        <taxon>Spiralia</taxon>
        <taxon>Lophotrochozoa</taxon>
        <taxon>Platyhelminthes</taxon>
        <taxon>Trematoda</taxon>
        <taxon>Digenea</taxon>
        <taxon>Opisthorchiida</taxon>
        <taxon>Opisthorchiata</taxon>
        <taxon>Opisthorchiidae</taxon>
        <taxon>Clonorchis</taxon>
    </lineage>
</organism>
<feature type="domain" description="Homeobox" evidence="8">
    <location>
        <begin position="987"/>
        <end position="1047"/>
    </location>
</feature>
<keyword evidence="3" id="KW-0677">Repeat</keyword>
<evidence type="ECO:0000313" key="10">
    <source>
        <dbReference type="Proteomes" id="UP000008909"/>
    </source>
</evidence>
<dbReference type="PROSITE" id="PS50071">
    <property type="entry name" value="HOMEOBOX_2"/>
    <property type="match status" value="2"/>
</dbReference>
<dbReference type="PANTHER" id="PTHR45891">
    <property type="entry name" value="ZINC FINGER HOMEOBOX PROTEIN"/>
    <property type="match status" value="1"/>
</dbReference>
<protein>
    <submittedName>
        <fullName evidence="9">Zinc finger protein 2</fullName>
    </submittedName>
</protein>
<dbReference type="InterPro" id="IPR001356">
    <property type="entry name" value="HD"/>
</dbReference>
<evidence type="ECO:0000256" key="4">
    <source>
        <dbReference type="ARBA" id="ARBA00022833"/>
    </source>
</evidence>
<dbReference type="EMBL" id="DF143074">
    <property type="protein sequence ID" value="GAA50740.1"/>
    <property type="molecule type" value="Genomic_DNA"/>
</dbReference>
<evidence type="ECO:0000256" key="5">
    <source>
        <dbReference type="PROSITE-ProRule" id="PRU00108"/>
    </source>
</evidence>
<dbReference type="GO" id="GO:0005634">
    <property type="term" value="C:nucleus"/>
    <property type="evidence" value="ECO:0007669"/>
    <property type="project" value="UniProtKB-SubCell"/>
</dbReference>
<dbReference type="FunFam" id="1.10.10.60:FF:000064">
    <property type="entry name" value="Zinc finger homeobox protein 4"/>
    <property type="match status" value="1"/>
</dbReference>
<evidence type="ECO:0000256" key="3">
    <source>
        <dbReference type="ARBA" id="ARBA00022737"/>
    </source>
</evidence>
<keyword evidence="2" id="KW-0479">Metal-binding</keyword>
<reference evidence="9" key="1">
    <citation type="journal article" date="2011" name="Genome Biol.">
        <title>The draft genome of the carcinogenic human liver fluke Clonorchis sinensis.</title>
        <authorList>
            <person name="Wang X."/>
            <person name="Chen W."/>
            <person name="Huang Y."/>
            <person name="Sun J."/>
            <person name="Men J."/>
            <person name="Liu H."/>
            <person name="Luo F."/>
            <person name="Guo L."/>
            <person name="Lv X."/>
            <person name="Deng C."/>
            <person name="Zhou C."/>
            <person name="Fan Y."/>
            <person name="Li X."/>
            <person name="Huang L."/>
            <person name="Hu Y."/>
            <person name="Liang C."/>
            <person name="Hu X."/>
            <person name="Xu J."/>
            <person name="Yu X."/>
        </authorList>
    </citation>
    <scope>NUCLEOTIDE SEQUENCE [LARGE SCALE GENOMIC DNA]</scope>
    <source>
        <strain evidence="9">Henan</strain>
    </source>
</reference>
<dbReference type="GO" id="GO:0046872">
    <property type="term" value="F:metal ion binding"/>
    <property type="evidence" value="ECO:0007669"/>
    <property type="project" value="UniProtKB-KW"/>
</dbReference>
<gene>
    <name evidence="9" type="ORF">CLF_104974</name>
</gene>
<proteinExistence type="predicted"/>
<evidence type="ECO:0000256" key="7">
    <source>
        <dbReference type="SAM" id="MobiDB-lite"/>
    </source>
</evidence>
<feature type="compositionally biased region" description="Polar residues" evidence="7">
    <location>
        <begin position="1143"/>
        <end position="1166"/>
    </location>
</feature>
<dbReference type="PANTHER" id="PTHR45891:SF3">
    <property type="entry name" value="ZINC FINGER PROTEIN 2"/>
    <property type="match status" value="1"/>
</dbReference>
<dbReference type="SMART" id="SM00389">
    <property type="entry name" value="HOX"/>
    <property type="match status" value="2"/>
</dbReference>
<dbReference type="Pfam" id="PF00046">
    <property type="entry name" value="Homeodomain"/>
    <property type="match status" value="2"/>
</dbReference>
<reference key="2">
    <citation type="submission" date="2011-10" db="EMBL/GenBank/DDBJ databases">
        <title>The genome and transcriptome sequence of Clonorchis sinensis provide insights into the carcinogenic liver fluke.</title>
        <authorList>
            <person name="Wang X."/>
            <person name="Huang Y."/>
            <person name="Chen W."/>
            <person name="Liu H."/>
            <person name="Guo L."/>
            <person name="Chen Y."/>
            <person name="Luo F."/>
            <person name="Zhou W."/>
            <person name="Sun J."/>
            <person name="Mao Q."/>
            <person name="Liang P."/>
            <person name="Zhou C."/>
            <person name="Tian Y."/>
            <person name="Men J."/>
            <person name="Lv X."/>
            <person name="Huang L."/>
            <person name="Zhou J."/>
            <person name="Hu Y."/>
            <person name="Li R."/>
            <person name="Zhang F."/>
            <person name="Lei H."/>
            <person name="Li X."/>
            <person name="Hu X."/>
            <person name="Liang C."/>
            <person name="Xu J."/>
            <person name="Wu Z."/>
            <person name="Yu X."/>
        </authorList>
    </citation>
    <scope>NUCLEOTIDE SEQUENCE</scope>
    <source>
        <strain>Henan</strain>
    </source>
</reference>
<accession>G7YCQ6</accession>